<dbReference type="InterPro" id="IPR001054">
    <property type="entry name" value="A/G_cyclase"/>
</dbReference>
<dbReference type="SMART" id="SM00044">
    <property type="entry name" value="CYCc"/>
    <property type="match status" value="1"/>
</dbReference>
<sequence>MKLNSRRKKLTIFFSDIVGFTETADRLESEELTQLLNHYLSEMSDIALEHGATIDKYIGDGLVIFFGDPDTQGVKQDALQCARMALAMQRRMAELQWTWRDAGIGQPLRCRMGINTGFCTVGNFGSENRMDYTIIGGGVNLASRLERAARPDEILISYETYALIKDAFHCEERGQIEVRGIAYPVATYAMIGERTADGAVVSPEEDASSNFTLHFDLDKMSEEERAAAVNLLRAALKTLSP</sequence>
<gene>
    <name evidence="2" type="ORF">ON753_18260</name>
</gene>
<dbReference type="InterPro" id="IPR029787">
    <property type="entry name" value="Nucleotide_cyclase"/>
</dbReference>
<dbReference type="SUPFAM" id="SSF55073">
    <property type="entry name" value="Nucleotide cyclase"/>
    <property type="match status" value="1"/>
</dbReference>
<dbReference type="PANTHER" id="PTHR43081">
    <property type="entry name" value="ADENYLATE CYCLASE, TERMINAL-DIFFERENTIATION SPECIFIC-RELATED"/>
    <property type="match status" value="1"/>
</dbReference>
<reference evidence="2 3" key="1">
    <citation type="journal article" date="2016" name="Int. J. Syst. Evol. Microbiol.">
        <title>Labrenzia salina sp. nov., isolated from the rhizosphere of the halophyte Arthrocnemum macrostachyum.</title>
        <authorList>
            <person name="Camacho M."/>
            <person name="Redondo-Gomez S."/>
            <person name="Rodriguez-Llorente I."/>
            <person name="Rohde M."/>
            <person name="Sproer C."/>
            <person name="Schumann P."/>
            <person name="Klenk H.P."/>
            <person name="Montero-Calasanz M.D.C."/>
        </authorList>
    </citation>
    <scope>NUCLEOTIDE SEQUENCE [LARGE SCALE GENOMIC DNA]</scope>
    <source>
        <strain evidence="2 3">DSM 29163</strain>
    </source>
</reference>
<feature type="domain" description="Guanylate cyclase" evidence="1">
    <location>
        <begin position="11"/>
        <end position="146"/>
    </location>
</feature>
<dbReference type="PROSITE" id="PS50125">
    <property type="entry name" value="GUANYLATE_CYCLASE_2"/>
    <property type="match status" value="1"/>
</dbReference>
<dbReference type="CDD" id="cd07302">
    <property type="entry name" value="CHD"/>
    <property type="match status" value="1"/>
</dbReference>
<dbReference type="Gene3D" id="3.30.70.1230">
    <property type="entry name" value="Nucleotide cyclase"/>
    <property type="match status" value="1"/>
</dbReference>
<dbReference type="RefSeq" id="WP_265964178.1">
    <property type="nucleotide sequence ID" value="NZ_JAPEVI010000003.1"/>
</dbReference>
<dbReference type="InterPro" id="IPR050697">
    <property type="entry name" value="Adenylyl/Guanylyl_Cyclase_3/4"/>
</dbReference>
<evidence type="ECO:0000259" key="1">
    <source>
        <dbReference type="PROSITE" id="PS50125"/>
    </source>
</evidence>
<evidence type="ECO:0000313" key="2">
    <source>
        <dbReference type="EMBL" id="MCX2724290.1"/>
    </source>
</evidence>
<organism evidence="2 3">
    <name type="scientific">Roseibium salinum</name>
    <dbReference type="NCBI Taxonomy" id="1604349"/>
    <lineage>
        <taxon>Bacteria</taxon>
        <taxon>Pseudomonadati</taxon>
        <taxon>Pseudomonadota</taxon>
        <taxon>Alphaproteobacteria</taxon>
        <taxon>Hyphomicrobiales</taxon>
        <taxon>Stappiaceae</taxon>
        <taxon>Roseibium</taxon>
    </lineage>
</organism>
<accession>A0ABT3R4Y8</accession>
<protein>
    <submittedName>
        <fullName evidence="2">Adenylate/guanylate cyclase domain-containing protein</fullName>
    </submittedName>
</protein>
<proteinExistence type="predicted"/>
<name>A0ABT3R4Y8_9HYPH</name>
<comment type="caution">
    <text evidence="2">The sequence shown here is derived from an EMBL/GenBank/DDBJ whole genome shotgun (WGS) entry which is preliminary data.</text>
</comment>
<keyword evidence="3" id="KW-1185">Reference proteome</keyword>
<dbReference type="PANTHER" id="PTHR43081:SF18">
    <property type="entry name" value="BLL7624 PROTEIN"/>
    <property type="match status" value="1"/>
</dbReference>
<dbReference type="Proteomes" id="UP001300261">
    <property type="component" value="Unassembled WGS sequence"/>
</dbReference>
<dbReference type="EMBL" id="JAPEVI010000003">
    <property type="protein sequence ID" value="MCX2724290.1"/>
    <property type="molecule type" value="Genomic_DNA"/>
</dbReference>
<evidence type="ECO:0000313" key="3">
    <source>
        <dbReference type="Proteomes" id="UP001300261"/>
    </source>
</evidence>
<dbReference type="Pfam" id="PF00211">
    <property type="entry name" value="Guanylate_cyc"/>
    <property type="match status" value="1"/>
</dbReference>